<accession>W4Q4K8</accession>
<reference evidence="1" key="1">
    <citation type="journal article" date="2014" name="Genome Announc.">
        <title>Draft Genome Sequences of Three Alkaliphilic Bacillus Strains, Bacillus wakoensis JCM 9140T, Bacillus akibai JCM 9157T, and Bacillus hemicellulosilyticus JCM 9152T.</title>
        <authorList>
            <person name="Yuki M."/>
            <person name="Oshima K."/>
            <person name="Suda W."/>
            <person name="Oshida Y."/>
            <person name="Kitamura K."/>
            <person name="Iida T."/>
            <person name="Hattori M."/>
            <person name="Ohkuma M."/>
        </authorList>
    </citation>
    <scope>NUCLEOTIDE SEQUENCE [LARGE SCALE GENOMIC DNA]</scope>
    <source>
        <strain evidence="1">JCM 9140</strain>
    </source>
</reference>
<name>W4Q4K8_9BACI</name>
<proteinExistence type="predicted"/>
<gene>
    <name evidence="1" type="ORF">JCM9140_3121</name>
</gene>
<comment type="caution">
    <text evidence="1">The sequence shown here is derived from an EMBL/GenBank/DDBJ whole genome shotgun (WGS) entry which is preliminary data.</text>
</comment>
<dbReference type="STRING" id="1236970.JCM9140_3121"/>
<protein>
    <submittedName>
        <fullName evidence="1">Uncharacterized protein</fullName>
    </submittedName>
</protein>
<dbReference type="EMBL" id="BAUT01000037">
    <property type="protein sequence ID" value="GAE27011.1"/>
    <property type="molecule type" value="Genomic_DNA"/>
</dbReference>
<organism evidence="1 2">
    <name type="scientific">Halalkalibacter wakoensis JCM 9140</name>
    <dbReference type="NCBI Taxonomy" id="1236970"/>
    <lineage>
        <taxon>Bacteria</taxon>
        <taxon>Bacillati</taxon>
        <taxon>Bacillota</taxon>
        <taxon>Bacilli</taxon>
        <taxon>Bacillales</taxon>
        <taxon>Bacillaceae</taxon>
        <taxon>Halalkalibacter</taxon>
    </lineage>
</organism>
<evidence type="ECO:0000313" key="2">
    <source>
        <dbReference type="Proteomes" id="UP000018890"/>
    </source>
</evidence>
<dbReference type="OrthoDB" id="9981263at2"/>
<dbReference type="AlphaFoldDB" id="W4Q4K8"/>
<evidence type="ECO:0000313" key="1">
    <source>
        <dbReference type="EMBL" id="GAE27011.1"/>
    </source>
</evidence>
<dbReference type="RefSeq" id="WP_034747550.1">
    <property type="nucleotide sequence ID" value="NZ_BAUT01000037.1"/>
</dbReference>
<dbReference type="Proteomes" id="UP000018890">
    <property type="component" value="Unassembled WGS sequence"/>
</dbReference>
<keyword evidence="2" id="KW-1185">Reference proteome</keyword>
<sequence length="80" mass="9487">MDKYFEQMTSYKGLFMRSFFMCRECNFVWTTLGQASHEIEGGCPSCGEYDFDYAPKIARDKFIKGVKEELEVFERELEIE</sequence>